<evidence type="ECO:0000313" key="2">
    <source>
        <dbReference type="Proteomes" id="UP000299102"/>
    </source>
</evidence>
<gene>
    <name evidence="1" type="ORF">EVAR_41933_1</name>
</gene>
<protein>
    <submittedName>
        <fullName evidence="1">Uncharacterized protein</fullName>
    </submittedName>
</protein>
<name>A0A4C1XMB0_EUMVA</name>
<dbReference type="Proteomes" id="UP000299102">
    <property type="component" value="Unassembled WGS sequence"/>
</dbReference>
<organism evidence="1 2">
    <name type="scientific">Eumeta variegata</name>
    <name type="common">Bagworm moth</name>
    <name type="synonym">Eumeta japonica</name>
    <dbReference type="NCBI Taxonomy" id="151549"/>
    <lineage>
        <taxon>Eukaryota</taxon>
        <taxon>Metazoa</taxon>
        <taxon>Ecdysozoa</taxon>
        <taxon>Arthropoda</taxon>
        <taxon>Hexapoda</taxon>
        <taxon>Insecta</taxon>
        <taxon>Pterygota</taxon>
        <taxon>Neoptera</taxon>
        <taxon>Endopterygota</taxon>
        <taxon>Lepidoptera</taxon>
        <taxon>Glossata</taxon>
        <taxon>Ditrysia</taxon>
        <taxon>Tineoidea</taxon>
        <taxon>Psychidae</taxon>
        <taxon>Oiketicinae</taxon>
        <taxon>Eumeta</taxon>
    </lineage>
</organism>
<proteinExistence type="predicted"/>
<comment type="caution">
    <text evidence="1">The sequence shown here is derived from an EMBL/GenBank/DDBJ whole genome shotgun (WGS) entry which is preliminary data.</text>
</comment>
<reference evidence="1 2" key="1">
    <citation type="journal article" date="2019" name="Commun. Biol.">
        <title>The bagworm genome reveals a unique fibroin gene that provides high tensile strength.</title>
        <authorList>
            <person name="Kono N."/>
            <person name="Nakamura H."/>
            <person name="Ohtoshi R."/>
            <person name="Tomita M."/>
            <person name="Numata K."/>
            <person name="Arakawa K."/>
        </authorList>
    </citation>
    <scope>NUCLEOTIDE SEQUENCE [LARGE SCALE GENOMIC DNA]</scope>
</reference>
<keyword evidence="2" id="KW-1185">Reference proteome</keyword>
<dbReference type="EMBL" id="BGZK01000867">
    <property type="protein sequence ID" value="GBP63345.1"/>
    <property type="molecule type" value="Genomic_DNA"/>
</dbReference>
<dbReference type="AlphaFoldDB" id="A0A4C1XMB0"/>
<sequence>MQYAVDFLTLLDMCRYVAIVTGQEICQVCIRSALVDPYYRLLHVTPTAGQPQRNSLNLVGAFIHIQAPPHNQFHVKRAIGSGLDNLIATQFDKLQSAPSVVIFKI</sequence>
<evidence type="ECO:0000313" key="1">
    <source>
        <dbReference type="EMBL" id="GBP63345.1"/>
    </source>
</evidence>
<accession>A0A4C1XMB0</accession>